<dbReference type="EMBL" id="JAKJPO010000003">
    <property type="protein sequence ID" value="MCF7221757.1"/>
    <property type="molecule type" value="Genomic_DNA"/>
</dbReference>
<accession>A0ABS9HTS3</accession>
<proteinExistence type="predicted"/>
<name>A0ABS9HTS3_9GAMM</name>
<evidence type="ECO:0000313" key="2">
    <source>
        <dbReference type="EMBL" id="MCF7221757.1"/>
    </source>
</evidence>
<dbReference type="Proteomes" id="UP001430796">
    <property type="component" value="Unassembled WGS sequence"/>
</dbReference>
<evidence type="ECO:0008006" key="4">
    <source>
        <dbReference type="Google" id="ProtNLM"/>
    </source>
</evidence>
<evidence type="ECO:0000256" key="1">
    <source>
        <dbReference type="SAM" id="MobiDB-lite"/>
    </source>
</evidence>
<sequence length="191" mass="20722">MPMTRHACPTRIASAGHGRPVDRPRAALLRDLAVLAAVAVLAACGKSAEERIAETAISAASGKKVEVERDGEQVTLKTEEGEMKIAGGESLRLPDDFPDDVYLPRDYQVRSMLEVSGTRVLSLSTEGRTTELFAEARDAMQASGWKQTMAMQHDAENAMLAFEKDARNTVVSINGDGKGQVQIGLQLRERQ</sequence>
<protein>
    <recommendedName>
        <fullName evidence="4">Lipoprotein</fullName>
    </recommendedName>
</protein>
<reference evidence="3" key="1">
    <citation type="submission" date="2022-01" db="EMBL/GenBank/DDBJ databases">
        <title>Lysobacter chinensis sp. nov., a bacterium isolated from cow dung compost.</title>
        <authorList>
            <person name="Zhou L.Y."/>
        </authorList>
    </citation>
    <scope>NUCLEOTIDE SEQUENCE [LARGE SCALE GENOMIC DNA]</scope>
    <source>
        <strain evidence="3">TLK-CK17</strain>
    </source>
</reference>
<keyword evidence="3" id="KW-1185">Reference proteome</keyword>
<organism evidence="2 3">
    <name type="scientific">Marilutibacter chinensis</name>
    <dbReference type="NCBI Taxonomy" id="2912247"/>
    <lineage>
        <taxon>Bacteria</taxon>
        <taxon>Pseudomonadati</taxon>
        <taxon>Pseudomonadota</taxon>
        <taxon>Gammaproteobacteria</taxon>
        <taxon>Lysobacterales</taxon>
        <taxon>Lysobacteraceae</taxon>
        <taxon>Marilutibacter</taxon>
    </lineage>
</organism>
<reference evidence="2 3" key="2">
    <citation type="submission" date="2022-01" db="EMBL/GenBank/DDBJ databases">
        <title>Lysobacter chinensis sp. nov., a bacterium isolated from cow dung compost.</title>
        <authorList>
            <person name="Liu Y."/>
        </authorList>
    </citation>
    <scope>NUCLEOTIDE SEQUENCE [LARGE SCALE GENOMIC DNA]</scope>
    <source>
        <strain evidence="2 3">TLK-CK17</strain>
    </source>
</reference>
<comment type="caution">
    <text evidence="2">The sequence shown here is derived from an EMBL/GenBank/DDBJ whole genome shotgun (WGS) entry which is preliminary data.</text>
</comment>
<feature type="region of interest" description="Disordered" evidence="1">
    <location>
        <begin position="1"/>
        <end position="20"/>
    </location>
</feature>
<evidence type="ECO:0000313" key="3">
    <source>
        <dbReference type="Proteomes" id="UP001430796"/>
    </source>
</evidence>
<gene>
    <name evidence="2" type="ORF">L3V18_08150</name>
</gene>